<dbReference type="STRING" id="1470200.PL75_05480"/>
<feature type="domain" description="PhoU" evidence="9">
    <location>
        <begin position="126"/>
        <end position="210"/>
    </location>
</feature>
<evidence type="ECO:0000313" key="10">
    <source>
        <dbReference type="EMBL" id="KLT72944.1"/>
    </source>
</evidence>
<comment type="subunit">
    <text evidence="3 8">Homodimer.</text>
</comment>
<comment type="caution">
    <text evidence="10">The sequence shown here is derived from an EMBL/GenBank/DDBJ whole genome shotgun (WGS) entry which is preliminary data.</text>
</comment>
<organism evidence="10 11">
    <name type="scientific">Neisseria arctica</name>
    <dbReference type="NCBI Taxonomy" id="1470200"/>
    <lineage>
        <taxon>Bacteria</taxon>
        <taxon>Pseudomonadati</taxon>
        <taxon>Pseudomonadota</taxon>
        <taxon>Betaproteobacteria</taxon>
        <taxon>Neisseriales</taxon>
        <taxon>Neisseriaceae</taxon>
        <taxon>Neisseria</taxon>
    </lineage>
</organism>
<evidence type="ECO:0000256" key="3">
    <source>
        <dbReference type="ARBA" id="ARBA00011738"/>
    </source>
</evidence>
<dbReference type="Gene3D" id="1.20.58.220">
    <property type="entry name" value="Phosphate transport system protein phou homolog 2, domain 2"/>
    <property type="match status" value="2"/>
</dbReference>
<protein>
    <recommendedName>
        <fullName evidence="8">Phosphate-specific transport system accessory protein PhoU</fullName>
    </recommendedName>
</protein>
<dbReference type="GO" id="GO:0005737">
    <property type="term" value="C:cytoplasm"/>
    <property type="evidence" value="ECO:0007669"/>
    <property type="project" value="UniProtKB-SubCell"/>
</dbReference>
<evidence type="ECO:0000259" key="9">
    <source>
        <dbReference type="Pfam" id="PF01895"/>
    </source>
</evidence>
<dbReference type="InterPro" id="IPR026022">
    <property type="entry name" value="PhoU_dom"/>
</dbReference>
<dbReference type="Proteomes" id="UP000036027">
    <property type="component" value="Unassembled WGS sequence"/>
</dbReference>
<comment type="function">
    <text evidence="7 8">Plays a role in the regulation of phosphate uptake.</text>
</comment>
<evidence type="ECO:0000256" key="8">
    <source>
        <dbReference type="PIRNR" id="PIRNR003107"/>
    </source>
</evidence>
<keyword evidence="11" id="KW-1185">Reference proteome</keyword>
<dbReference type="GO" id="GO:0006817">
    <property type="term" value="P:phosphate ion transport"/>
    <property type="evidence" value="ECO:0007669"/>
    <property type="project" value="UniProtKB-KW"/>
</dbReference>
<dbReference type="FunFam" id="1.20.58.220:FF:000004">
    <property type="entry name" value="Phosphate-specific transport system accessory protein PhoU"/>
    <property type="match status" value="1"/>
</dbReference>
<evidence type="ECO:0000256" key="1">
    <source>
        <dbReference type="ARBA" id="ARBA00004496"/>
    </source>
</evidence>
<evidence type="ECO:0000256" key="4">
    <source>
        <dbReference type="ARBA" id="ARBA00022448"/>
    </source>
</evidence>
<evidence type="ECO:0000313" key="11">
    <source>
        <dbReference type="Proteomes" id="UP000036027"/>
    </source>
</evidence>
<gene>
    <name evidence="10" type="ORF">PL75_05480</name>
</gene>
<keyword evidence="4 8" id="KW-0813">Transport</keyword>
<dbReference type="GO" id="GO:0045936">
    <property type="term" value="P:negative regulation of phosphate metabolic process"/>
    <property type="evidence" value="ECO:0007669"/>
    <property type="project" value="InterPro"/>
</dbReference>
<name>A0A0J0YS47_9NEIS</name>
<dbReference type="InterPro" id="IPR038078">
    <property type="entry name" value="PhoU-like_sf"/>
</dbReference>
<dbReference type="PANTHER" id="PTHR42930:SF3">
    <property type="entry name" value="PHOSPHATE-SPECIFIC TRANSPORT SYSTEM ACCESSORY PROTEIN PHOU"/>
    <property type="match status" value="1"/>
</dbReference>
<dbReference type="OrthoDB" id="9814256at2"/>
<evidence type="ECO:0000256" key="5">
    <source>
        <dbReference type="ARBA" id="ARBA00022490"/>
    </source>
</evidence>
<dbReference type="GO" id="GO:0030643">
    <property type="term" value="P:intracellular phosphate ion homeostasis"/>
    <property type="evidence" value="ECO:0007669"/>
    <property type="project" value="InterPro"/>
</dbReference>
<comment type="subcellular location">
    <subcellularLocation>
        <location evidence="1 8">Cytoplasm</location>
    </subcellularLocation>
</comment>
<dbReference type="PATRIC" id="fig|1470200.3.peg.2279"/>
<keyword evidence="6 8" id="KW-0592">Phosphate transport</keyword>
<evidence type="ECO:0000256" key="7">
    <source>
        <dbReference type="ARBA" id="ARBA00056181"/>
    </source>
</evidence>
<feature type="domain" description="PhoU" evidence="9">
    <location>
        <begin position="20"/>
        <end position="105"/>
    </location>
</feature>
<dbReference type="EMBL" id="JTDO01000007">
    <property type="protein sequence ID" value="KLT72944.1"/>
    <property type="molecule type" value="Genomic_DNA"/>
</dbReference>
<dbReference type="AlphaFoldDB" id="A0A0J0YS47"/>
<dbReference type="InterPro" id="IPR028366">
    <property type="entry name" value="PhoU"/>
</dbReference>
<evidence type="ECO:0000256" key="2">
    <source>
        <dbReference type="ARBA" id="ARBA00008107"/>
    </source>
</evidence>
<accession>A0A0J0YS47</accession>
<proteinExistence type="inferred from homology"/>
<comment type="similarity">
    <text evidence="2 8">Belongs to the PhoU family.</text>
</comment>
<dbReference type="Pfam" id="PF01895">
    <property type="entry name" value="PhoU"/>
    <property type="match status" value="2"/>
</dbReference>
<keyword evidence="5 8" id="KW-0963">Cytoplasm</keyword>
<reference evidence="10 11" key="1">
    <citation type="submission" date="2014-11" db="EMBL/GenBank/DDBJ databases">
        <title>Genome of a novel goose pathogen.</title>
        <authorList>
            <person name="Hansen C.M."/>
            <person name="Hueffer K."/>
            <person name="Choi S.C."/>
        </authorList>
    </citation>
    <scope>NUCLEOTIDE SEQUENCE [LARGE SCALE GENOMIC DNA]</scope>
    <source>
        <strain evidence="10 11">KH1503</strain>
    </source>
</reference>
<dbReference type="RefSeq" id="WP_047760920.1">
    <property type="nucleotide sequence ID" value="NZ_CP091510.1"/>
</dbReference>
<sequence>MAERISSHFNQELESVRSEVMRMGGLIEEQLKAVLTALSSTNASGLTAVIDGDSIINELEVGIDDACQNIIARRQPAASDLRFVLTVSRIIVDLERMGDELKKIALSAHELFMHNKVTSTQLYDTHRLAAMTAPMIRRSLDAFARLDSKAILDLNEADNKLDTDYRNQSRMLISFMIEDPRNITTCMEVMMMNKAIERIGDHAKNIAEHVVYLVRGVDVRHTPLEKVKADLED</sequence>
<dbReference type="PANTHER" id="PTHR42930">
    <property type="entry name" value="PHOSPHATE-SPECIFIC TRANSPORT SYSTEM ACCESSORY PROTEIN PHOU"/>
    <property type="match status" value="1"/>
</dbReference>
<dbReference type="NCBIfam" id="TIGR02135">
    <property type="entry name" value="phoU_full"/>
    <property type="match status" value="1"/>
</dbReference>
<dbReference type="SUPFAM" id="SSF109755">
    <property type="entry name" value="PhoU-like"/>
    <property type="match status" value="1"/>
</dbReference>
<dbReference type="PIRSF" id="PIRSF003107">
    <property type="entry name" value="PhoU"/>
    <property type="match status" value="1"/>
</dbReference>
<evidence type="ECO:0000256" key="6">
    <source>
        <dbReference type="ARBA" id="ARBA00022592"/>
    </source>
</evidence>